<protein>
    <submittedName>
        <fullName evidence="1">Uncharacterized protein</fullName>
    </submittedName>
</protein>
<reference evidence="2" key="1">
    <citation type="journal article" date="2019" name="Int. J. Syst. Evol. Microbiol.">
        <title>The Global Catalogue of Microorganisms (GCM) 10K type strain sequencing project: providing services to taxonomists for standard genome sequencing and annotation.</title>
        <authorList>
            <consortium name="The Broad Institute Genomics Platform"/>
            <consortium name="The Broad Institute Genome Sequencing Center for Infectious Disease"/>
            <person name="Wu L."/>
            <person name="Ma J."/>
        </authorList>
    </citation>
    <scope>NUCLEOTIDE SEQUENCE [LARGE SCALE GENOMIC DNA]</scope>
    <source>
        <strain evidence="2">JCM 31696</strain>
    </source>
</reference>
<keyword evidence="2" id="KW-1185">Reference proteome</keyword>
<name>A0ABW3CRZ1_9ACTN</name>
<dbReference type="EMBL" id="JBHTIR010004257">
    <property type="protein sequence ID" value="MFD0856779.1"/>
    <property type="molecule type" value="Genomic_DNA"/>
</dbReference>
<sequence>MSKTTSPPPRIGTPRWDWELADMGLDRRNVDADVDCVLETTDAPDFDPHALNLLGTHAESAAAWVLLHQRFPSYGILMYLRMCWSHGEHALQDWIVRQFAAMLMHGPDPVAESAEYGLWVDYFESPEASQVFTALTLQLPRSHWDRLISCAGPVPWDAKHPVFQEAAEVPALHPALARGLAGSFYDVCGEVDAVDAAALVDRITVADEDLLEALTEATTQPLRLRTGSAVIVDESDPSWPYPGSFLLRAVVRKPRSRWVRRSELVADGRVYGRLVHWDFPFASTAWCTSVTRSGGRWSLRCSVSMRPASRRLVRVALASLCSGPGLPGTVPSRLGPAPLAG</sequence>
<dbReference type="Proteomes" id="UP001597083">
    <property type="component" value="Unassembled WGS sequence"/>
</dbReference>
<evidence type="ECO:0000313" key="2">
    <source>
        <dbReference type="Proteomes" id="UP001597083"/>
    </source>
</evidence>
<proteinExistence type="predicted"/>
<evidence type="ECO:0000313" key="1">
    <source>
        <dbReference type="EMBL" id="MFD0856779.1"/>
    </source>
</evidence>
<organism evidence="1 2">
    <name type="scientific">Actinomadura adrarensis</name>
    <dbReference type="NCBI Taxonomy" id="1819600"/>
    <lineage>
        <taxon>Bacteria</taxon>
        <taxon>Bacillati</taxon>
        <taxon>Actinomycetota</taxon>
        <taxon>Actinomycetes</taxon>
        <taxon>Streptosporangiales</taxon>
        <taxon>Thermomonosporaceae</taxon>
        <taxon>Actinomadura</taxon>
    </lineage>
</organism>
<gene>
    <name evidence="1" type="ORF">ACFQ07_31390</name>
</gene>
<comment type="caution">
    <text evidence="1">The sequence shown here is derived from an EMBL/GenBank/DDBJ whole genome shotgun (WGS) entry which is preliminary data.</text>
</comment>
<accession>A0ABW3CRZ1</accession>